<feature type="transmembrane region" description="Helical" evidence="1">
    <location>
        <begin position="21"/>
        <end position="41"/>
    </location>
</feature>
<protein>
    <submittedName>
        <fullName evidence="2">Uncharacterized protein</fullName>
    </submittedName>
</protein>
<accession>A0A4Y7Q4E5</accession>
<dbReference type="Proteomes" id="UP000294933">
    <property type="component" value="Unassembled WGS sequence"/>
</dbReference>
<dbReference type="EMBL" id="ML170176">
    <property type="protein sequence ID" value="TDL22255.1"/>
    <property type="molecule type" value="Genomic_DNA"/>
</dbReference>
<proteinExistence type="predicted"/>
<keyword evidence="1" id="KW-0472">Membrane</keyword>
<reference evidence="2 3" key="1">
    <citation type="submission" date="2018-06" db="EMBL/GenBank/DDBJ databases">
        <title>A transcriptomic atlas of mushroom development highlights an independent origin of complex multicellularity.</title>
        <authorList>
            <consortium name="DOE Joint Genome Institute"/>
            <person name="Krizsan K."/>
            <person name="Almasi E."/>
            <person name="Merenyi Z."/>
            <person name="Sahu N."/>
            <person name="Viragh M."/>
            <person name="Koszo T."/>
            <person name="Mondo S."/>
            <person name="Kiss B."/>
            <person name="Balint B."/>
            <person name="Kues U."/>
            <person name="Barry K."/>
            <person name="Hegedus J.C."/>
            <person name="Henrissat B."/>
            <person name="Johnson J."/>
            <person name="Lipzen A."/>
            <person name="Ohm R."/>
            <person name="Nagy I."/>
            <person name="Pangilinan J."/>
            <person name="Yan J."/>
            <person name="Xiong Y."/>
            <person name="Grigoriev I.V."/>
            <person name="Hibbett D.S."/>
            <person name="Nagy L.G."/>
        </authorList>
    </citation>
    <scope>NUCLEOTIDE SEQUENCE [LARGE SCALE GENOMIC DNA]</scope>
    <source>
        <strain evidence="2 3">SZMC22713</strain>
    </source>
</reference>
<keyword evidence="1" id="KW-0812">Transmembrane</keyword>
<gene>
    <name evidence="2" type="ORF">BD410DRAFT_273292</name>
</gene>
<keyword evidence="3" id="KW-1185">Reference proteome</keyword>
<evidence type="ECO:0000313" key="3">
    <source>
        <dbReference type="Proteomes" id="UP000294933"/>
    </source>
</evidence>
<keyword evidence="1" id="KW-1133">Transmembrane helix</keyword>
<evidence type="ECO:0000313" key="2">
    <source>
        <dbReference type="EMBL" id="TDL22255.1"/>
    </source>
</evidence>
<dbReference type="VEuPathDB" id="FungiDB:BD410DRAFT_273292"/>
<dbReference type="AlphaFoldDB" id="A0A4Y7Q4E5"/>
<organism evidence="2 3">
    <name type="scientific">Rickenella mellea</name>
    <dbReference type="NCBI Taxonomy" id="50990"/>
    <lineage>
        <taxon>Eukaryota</taxon>
        <taxon>Fungi</taxon>
        <taxon>Dikarya</taxon>
        <taxon>Basidiomycota</taxon>
        <taxon>Agaricomycotina</taxon>
        <taxon>Agaricomycetes</taxon>
        <taxon>Hymenochaetales</taxon>
        <taxon>Rickenellaceae</taxon>
        <taxon>Rickenella</taxon>
    </lineage>
</organism>
<sequence>MKRGKVSPHNFSLLLHFARQVLVPVTSSFFFFASPAVTFVFRPQFRLDFLRTFITPSTPPKSIK</sequence>
<evidence type="ECO:0000256" key="1">
    <source>
        <dbReference type="SAM" id="Phobius"/>
    </source>
</evidence>
<name>A0A4Y7Q4E5_9AGAM</name>